<dbReference type="AlphaFoldDB" id="X7E3J1"/>
<protein>
    <submittedName>
        <fullName evidence="1">Uncharacterized protein</fullName>
    </submittedName>
</protein>
<sequence>MLGIASRLSPGNPWDRVAFAWHSTGVALLVACDAADVA</sequence>
<comment type="caution">
    <text evidence="1">The sequence shown here is derived from an EMBL/GenBank/DDBJ whole genome shotgun (WGS) entry which is preliminary data.</text>
</comment>
<keyword evidence="2" id="KW-1185">Reference proteome</keyword>
<organism evidence="1 2">
    <name type="scientific">Roseivivax halodurans JCM 10272</name>
    <dbReference type="NCBI Taxonomy" id="1449350"/>
    <lineage>
        <taxon>Bacteria</taxon>
        <taxon>Pseudomonadati</taxon>
        <taxon>Pseudomonadota</taxon>
        <taxon>Alphaproteobacteria</taxon>
        <taxon>Rhodobacterales</taxon>
        <taxon>Roseobacteraceae</taxon>
        <taxon>Roseivivax</taxon>
    </lineage>
</organism>
<dbReference type="Proteomes" id="UP000022447">
    <property type="component" value="Unassembled WGS sequence"/>
</dbReference>
<reference evidence="1 2" key="1">
    <citation type="submission" date="2014-01" db="EMBL/GenBank/DDBJ databases">
        <title>Roseivivax halodurans JCM 10272 Genome Sequencing.</title>
        <authorList>
            <person name="Lai Q."/>
            <person name="Li G."/>
            <person name="Shao Z."/>
        </authorList>
    </citation>
    <scope>NUCLEOTIDE SEQUENCE [LARGE SCALE GENOMIC DNA]</scope>
    <source>
        <strain evidence="1 2">JCM 10272</strain>
    </source>
</reference>
<evidence type="ECO:0000313" key="1">
    <source>
        <dbReference type="EMBL" id="ETX10405.1"/>
    </source>
</evidence>
<name>X7E3J1_9RHOB</name>
<dbReference type="EMBL" id="JALZ01000092">
    <property type="protein sequence ID" value="ETX10405.1"/>
    <property type="molecule type" value="Genomic_DNA"/>
</dbReference>
<evidence type="ECO:0000313" key="2">
    <source>
        <dbReference type="Proteomes" id="UP000022447"/>
    </source>
</evidence>
<gene>
    <name evidence="1" type="ORF">OCH239_22240</name>
</gene>
<accession>X7E3J1</accession>
<proteinExistence type="predicted"/>
<dbReference type="PROSITE" id="PS51257">
    <property type="entry name" value="PROKAR_LIPOPROTEIN"/>
    <property type="match status" value="1"/>
</dbReference>